<accession>A0A7J0D532</accession>
<organism evidence="1 2">
    <name type="scientific">Streptomyces microflavus</name>
    <name type="common">Streptomyces lipmanii</name>
    <dbReference type="NCBI Taxonomy" id="1919"/>
    <lineage>
        <taxon>Bacteria</taxon>
        <taxon>Bacillati</taxon>
        <taxon>Actinomycetota</taxon>
        <taxon>Actinomycetes</taxon>
        <taxon>Kitasatosporales</taxon>
        <taxon>Streptomycetaceae</taxon>
        <taxon>Streptomyces</taxon>
    </lineage>
</organism>
<reference evidence="1 2" key="1">
    <citation type="submission" date="2020-05" db="EMBL/GenBank/DDBJ databases">
        <title>Whole genome shotgun sequence of Streptomyces microflavus NBRC 13062.</title>
        <authorList>
            <person name="Komaki H."/>
            <person name="Tamura T."/>
        </authorList>
    </citation>
    <scope>NUCLEOTIDE SEQUENCE [LARGE SCALE GENOMIC DNA]</scope>
    <source>
        <strain evidence="1 2">NBRC 13062</strain>
    </source>
</reference>
<gene>
    <name evidence="1" type="ORF">Smic_78600</name>
</gene>
<proteinExistence type="predicted"/>
<dbReference type="Proteomes" id="UP000498740">
    <property type="component" value="Unassembled WGS sequence"/>
</dbReference>
<evidence type="ECO:0000313" key="2">
    <source>
        <dbReference type="Proteomes" id="UP000498740"/>
    </source>
</evidence>
<comment type="caution">
    <text evidence="1">The sequence shown here is derived from an EMBL/GenBank/DDBJ whole genome shotgun (WGS) entry which is preliminary data.</text>
</comment>
<dbReference type="EMBL" id="BLWD01000002">
    <property type="protein sequence ID" value="GFN09304.1"/>
    <property type="molecule type" value="Genomic_DNA"/>
</dbReference>
<dbReference type="AlphaFoldDB" id="A0A7J0D532"/>
<name>A0A7J0D532_STRMI</name>
<sequence>MTRHLWQGKRQRGGNHLYDGKLAVGLKNLREQRPVGPVFLRFGRDHMQPLLEAIGTPR</sequence>
<evidence type="ECO:0000313" key="1">
    <source>
        <dbReference type="EMBL" id="GFN09304.1"/>
    </source>
</evidence>
<dbReference type="RefSeq" id="WP_191868501.1">
    <property type="nucleotide sequence ID" value="NZ_CP108611.1"/>
</dbReference>
<protein>
    <submittedName>
        <fullName evidence="1">Uncharacterized protein</fullName>
    </submittedName>
</protein>